<feature type="region of interest" description="Disordered" evidence="6">
    <location>
        <begin position="1"/>
        <end position="42"/>
    </location>
</feature>
<dbReference type="SUPFAM" id="SSF50978">
    <property type="entry name" value="WD40 repeat-like"/>
    <property type="match status" value="1"/>
</dbReference>
<keyword evidence="5" id="KW-0539">Nucleus</keyword>
<comment type="caution">
    <text evidence="7">The sequence shown here is derived from an EMBL/GenBank/DDBJ whole genome shotgun (WGS) entry which is preliminary data.</text>
</comment>
<dbReference type="InterPro" id="IPR015943">
    <property type="entry name" value="WD40/YVTN_repeat-like_dom_sf"/>
</dbReference>
<name>A0AAE1MTV1_9FABA</name>
<dbReference type="PROSITE" id="PS50896">
    <property type="entry name" value="LISH"/>
    <property type="match status" value="1"/>
</dbReference>
<feature type="compositionally biased region" description="Basic and acidic residues" evidence="6">
    <location>
        <begin position="965"/>
        <end position="980"/>
    </location>
</feature>
<proteinExistence type="inferred from homology"/>
<feature type="region of interest" description="Disordered" evidence="6">
    <location>
        <begin position="942"/>
        <end position="1016"/>
    </location>
</feature>
<comment type="similarity">
    <text evidence="3">Belongs to the VPRBP/DCAF1 family.</text>
</comment>
<evidence type="ECO:0000256" key="2">
    <source>
        <dbReference type="ARBA" id="ARBA00004906"/>
    </source>
</evidence>
<feature type="compositionally biased region" description="Acidic residues" evidence="6">
    <location>
        <begin position="308"/>
        <end position="326"/>
    </location>
</feature>
<reference evidence="7" key="1">
    <citation type="submission" date="2023-10" db="EMBL/GenBank/DDBJ databases">
        <title>Chromosome-level genome of the transformable northern wattle, Acacia crassicarpa.</title>
        <authorList>
            <person name="Massaro I."/>
            <person name="Sinha N.R."/>
            <person name="Poethig S."/>
            <person name="Leichty A.R."/>
        </authorList>
    </citation>
    <scope>NUCLEOTIDE SEQUENCE</scope>
    <source>
        <strain evidence="7">Acra3RX</strain>
        <tissue evidence="7">Leaf</tissue>
    </source>
</reference>
<dbReference type="GO" id="GO:0016567">
    <property type="term" value="P:protein ubiquitination"/>
    <property type="evidence" value="ECO:0007669"/>
    <property type="project" value="InterPro"/>
</dbReference>
<evidence type="ECO:0000256" key="6">
    <source>
        <dbReference type="SAM" id="MobiDB-lite"/>
    </source>
</evidence>
<feature type="compositionally biased region" description="Low complexity" evidence="6">
    <location>
        <begin position="247"/>
        <end position="256"/>
    </location>
</feature>
<evidence type="ECO:0000313" key="8">
    <source>
        <dbReference type="Proteomes" id="UP001293593"/>
    </source>
</evidence>
<dbReference type="Gene3D" id="2.130.10.10">
    <property type="entry name" value="YVTN repeat-like/Quinoprotein amine dehydrogenase"/>
    <property type="match status" value="1"/>
</dbReference>
<dbReference type="EMBL" id="JAWXYG010000003">
    <property type="protein sequence ID" value="KAK4277105.1"/>
    <property type="molecule type" value="Genomic_DNA"/>
</dbReference>
<dbReference type="SUPFAM" id="SSF48371">
    <property type="entry name" value="ARM repeat"/>
    <property type="match status" value="1"/>
</dbReference>
<dbReference type="SMART" id="SM00667">
    <property type="entry name" value="LisH"/>
    <property type="match status" value="1"/>
</dbReference>
<dbReference type="InterPro" id="IPR001680">
    <property type="entry name" value="WD40_rpt"/>
</dbReference>
<gene>
    <name evidence="7" type="ORF">QN277_015155</name>
</gene>
<keyword evidence="4" id="KW-0833">Ubl conjugation pathway</keyword>
<evidence type="ECO:0008006" key="9">
    <source>
        <dbReference type="Google" id="ProtNLM"/>
    </source>
</evidence>
<dbReference type="InterPro" id="IPR033270">
    <property type="entry name" value="VPRBP/DCAF1"/>
</dbReference>
<feature type="compositionally biased region" description="Basic and acidic residues" evidence="6">
    <location>
        <begin position="327"/>
        <end position="352"/>
    </location>
</feature>
<feature type="region of interest" description="Disordered" evidence="6">
    <location>
        <begin position="1287"/>
        <end position="1328"/>
    </location>
</feature>
<accession>A0AAE1MTV1</accession>
<dbReference type="InterPro" id="IPR006594">
    <property type="entry name" value="LisH"/>
</dbReference>
<dbReference type="GO" id="GO:0005634">
    <property type="term" value="C:nucleus"/>
    <property type="evidence" value="ECO:0007669"/>
    <property type="project" value="UniProtKB-SubCell"/>
</dbReference>
<evidence type="ECO:0000256" key="4">
    <source>
        <dbReference type="ARBA" id="ARBA00022786"/>
    </source>
</evidence>
<feature type="compositionally biased region" description="Low complexity" evidence="6">
    <location>
        <begin position="17"/>
        <end position="28"/>
    </location>
</feature>
<feature type="region of interest" description="Disordered" evidence="6">
    <location>
        <begin position="1834"/>
        <end position="1953"/>
    </location>
</feature>
<feature type="region of interest" description="Disordered" evidence="6">
    <location>
        <begin position="169"/>
        <end position="188"/>
    </location>
</feature>
<comment type="subcellular location">
    <subcellularLocation>
        <location evidence="1">Nucleus</location>
    </subcellularLocation>
</comment>
<organism evidence="7 8">
    <name type="scientific">Acacia crassicarpa</name>
    <name type="common">northern wattle</name>
    <dbReference type="NCBI Taxonomy" id="499986"/>
    <lineage>
        <taxon>Eukaryota</taxon>
        <taxon>Viridiplantae</taxon>
        <taxon>Streptophyta</taxon>
        <taxon>Embryophyta</taxon>
        <taxon>Tracheophyta</taxon>
        <taxon>Spermatophyta</taxon>
        <taxon>Magnoliopsida</taxon>
        <taxon>eudicotyledons</taxon>
        <taxon>Gunneridae</taxon>
        <taxon>Pentapetalae</taxon>
        <taxon>rosids</taxon>
        <taxon>fabids</taxon>
        <taxon>Fabales</taxon>
        <taxon>Fabaceae</taxon>
        <taxon>Caesalpinioideae</taxon>
        <taxon>mimosoid clade</taxon>
        <taxon>Acacieae</taxon>
        <taxon>Acacia</taxon>
    </lineage>
</organism>
<dbReference type="PANTHER" id="PTHR13129:SF4">
    <property type="entry name" value="DDB1- AND CUL4-ASSOCIATED FACTOR 1"/>
    <property type="match status" value="1"/>
</dbReference>
<feature type="compositionally biased region" description="Basic residues" evidence="6">
    <location>
        <begin position="353"/>
        <end position="366"/>
    </location>
</feature>
<sequence length="1953" mass="212630">MDEQDNQNQAPPPPPVAESQSQPQTQEGAGEEEDASKKEEGELVSKALSLMEKITSAPDNPKPTVLHALASILETQEFRYMEENGYSSSSNARASHNVGRLGSLIRESDEFFELISSKFLSDPRYSTSIQAAAARLLLSCSLTWLYPHDFEDPVLDNVKEWVMDENIRSSVEEPNTKHNPGQREASDSEMLKTYSTGLLAVCLAGGGSVVEDVLTSGLAAKLMRYLRFRVLGETSSSQKDTGHLTETKLTSTYTSTRGRDDGRGRYRQALESSHLDDTRMADERALDDRTLEKDQDRGITVQTCQEESWVDGELPDDLGEGADTDGDDRWHARDGRMKFGDHDDNTRDDSSRRRVNRGWARSRGKGRFGDGMVESELILSSPGSVSQSGQGRNIRDRSAIRNADARRVADSRKTLARIASEASALEREDNDDCFQGCRIGSKDISDLVRKAVRAAEAEARAANAPEEAVKAAGDAAAELVKSSASDEFNSTNDEAAAVLAASRAASTVIDAASAIEISRNSSIDAETENACSKENESGEEVEDYFIPDSQSLALLREKYCIQCLEMLGEYVEVLGPVLHEKGVDVCLALLHQNSKHREASKIALLLPDIMKLICALAAHRKFAALFVDRGGMQKLLAVPRMAQTFFGLSSCLFTIGSLQGIMERVCALPTDVVYHVVELALQLLECSQDHARKNAALFFAAAFVFRAVLDAFDAQDGLQKLLGLLNDAASVRSGVNSGALGLSGGGLLRNDRSPAEVLTSSEKQIAYHTCVALRQYFRAHLLLLVDSIRPNKSNRGAARNIPSARAAYKPLDISSEAIDAVFLQLQKDRKLGPAFVRTRWPAVEKFLAYNGHVTMLELCQAPPVERYLHDLLQYALGVLHIVTLVPTSRKMIVNTTLSNNRVGIAVILDAANFATSHVDPEIIQPALSVLVNLVCPPPSISNKPPLIAPGQQSASTQNANGPPTETRDRNNERNISDRAVHISNQADQRERNAESGVTDRGNAATASTQIVNGTPQTPGATAISGLVGDRRISLGAGAGCAGLAAQLEQGYRQAREAVRSNNGIKVLLHLLQPRIYSPPAALDCLRALACRVLLGLARDDTIAHILTKLQVGKKLSELIRDSGGQTPATEQGRWQTELSQAAIELIGIVTNSGRASTLAATDAATPTLRRIERAAIAAATPITYHSRELLLLIHEHLQASGLSQTASTLLKEAQLNPLPSLVAPSSLAQAATSQEATSIQLQWPSGRSPGFLTSKLKHNAKDEDSSLKSDSAISTKKKTLTFSSSFGLHSRHQTVDSQQSLVKKGLATGKEPSESSSSLETPSEPSMKHVVDAESQYKTPIMPMKRKLSDLKDIGVLSSSGKRLNAGDQGLRSPICPTPSTTRKSNLQNDAVGFFSPSSTLRNQQGRCIGEYVDEGQLNSSNLGQVTPSSQISSDLQPNNLERLTLDSLVVQYLKHQHRQCPAPITTLPPLSLLHPHVCPEPKRCLDAPSNVTARLATREFKHKYGGVHGNRRDRQFVYSRFRPWRTCRDDAVALLTCITFIGDSSRIAVGSHSGELKTFDPNNTNVVETFASHQSPLTLVQSFVSGETQLLLSSSSQEVRLWDASAVSMGPTHSFDGCKAARFSNNGNVFAALSSESARREILLYDVQTAQLESKLSDTFASLTGRGHVYSLIHFSPSDSMLLWNGVLWDRRASGPVHRFDQFTDYGGGGFHPAGNEVIINSEVWDLRKFRLLRSVPSLDQTAITFNGRGDVIYAILRRNIEDVMSAVQTRRVKHNLFSAFRTVDAVNYSDIATIPVDRCVLDFATEPTDSFVGLISMDDQDEMFASARIYEIGRRRPTDDDSDPDDAESEEEDEDEDDDDDTNVDPLLGPGLGGDSESDADDLSNEDDDSITDLDDDVDDDESFIMDDLDFDGGTGILEIVTEGDEDDVDSRTLESLSSGEEDFVGNGFGF</sequence>
<dbReference type="InterPro" id="IPR016024">
    <property type="entry name" value="ARM-type_fold"/>
</dbReference>
<feature type="compositionally biased region" description="Acidic residues" evidence="6">
    <location>
        <begin position="1878"/>
        <end position="1913"/>
    </location>
</feature>
<protein>
    <recommendedName>
        <fullName evidence="9">LisH domain-containing protein</fullName>
    </recommendedName>
</protein>
<feature type="region of interest" description="Disordered" evidence="6">
    <location>
        <begin position="236"/>
        <end position="366"/>
    </location>
</feature>
<dbReference type="SMART" id="SM00320">
    <property type="entry name" value="WD40"/>
    <property type="match status" value="3"/>
</dbReference>
<feature type="compositionally biased region" description="Basic and acidic residues" evidence="6">
    <location>
        <begin position="273"/>
        <end position="297"/>
    </location>
</feature>
<dbReference type="Proteomes" id="UP001293593">
    <property type="component" value="Unassembled WGS sequence"/>
</dbReference>
<evidence type="ECO:0000256" key="3">
    <source>
        <dbReference type="ARBA" id="ARBA00008845"/>
    </source>
</evidence>
<dbReference type="FunFam" id="2.130.10.10:FF:000366">
    <property type="entry name" value="DDB1-and CUL4-associated factor homolog 1"/>
    <property type="match status" value="1"/>
</dbReference>
<feature type="compositionally biased region" description="Polar residues" evidence="6">
    <location>
        <begin position="950"/>
        <end position="963"/>
    </location>
</feature>
<dbReference type="GO" id="GO:0080008">
    <property type="term" value="C:Cul4-RING E3 ubiquitin ligase complex"/>
    <property type="evidence" value="ECO:0007669"/>
    <property type="project" value="TreeGrafter"/>
</dbReference>
<feature type="compositionally biased region" description="Acidic residues" evidence="6">
    <location>
        <begin position="1842"/>
        <end position="1865"/>
    </location>
</feature>
<evidence type="ECO:0000256" key="5">
    <source>
        <dbReference type="ARBA" id="ARBA00023242"/>
    </source>
</evidence>
<feature type="compositionally biased region" description="Polar residues" evidence="6">
    <location>
        <begin position="1004"/>
        <end position="1016"/>
    </location>
</feature>
<keyword evidence="8" id="KW-1185">Reference proteome</keyword>
<evidence type="ECO:0000256" key="1">
    <source>
        <dbReference type="ARBA" id="ARBA00004123"/>
    </source>
</evidence>
<comment type="pathway">
    <text evidence="2">Protein modification; protein ubiquitination.</text>
</comment>
<dbReference type="InterPro" id="IPR036322">
    <property type="entry name" value="WD40_repeat_dom_sf"/>
</dbReference>
<evidence type="ECO:0000313" key="7">
    <source>
        <dbReference type="EMBL" id="KAK4277105.1"/>
    </source>
</evidence>
<dbReference type="PANTHER" id="PTHR13129">
    <property type="entry name" value="VPRBP PROTEIN-RELATED"/>
    <property type="match status" value="1"/>
</dbReference>
<feature type="compositionally biased region" description="Low complexity" evidence="6">
    <location>
        <begin position="1314"/>
        <end position="1325"/>
    </location>
</feature>